<sequence>MVIKIVLAKAHENQKNNPEVQRELSDIQTFFVEKEFDFELNSLNFVILRGLYAHVDRMLTVVGVFVNKTEKTINGLKTELAFRVNDNPEAKLSGVRLDLPESFLGELKPNEGFVLHIKVMTKGLTKEKEIFQATELSGELRNIELAYQK</sequence>
<dbReference type="OrthoDB" id="2970847at2"/>
<evidence type="ECO:0000313" key="1">
    <source>
        <dbReference type="EMBL" id="SUI99386.1"/>
    </source>
</evidence>
<keyword evidence="2" id="KW-1185">Reference proteome</keyword>
<dbReference type="EMBL" id="UGYZ01000002">
    <property type="protein sequence ID" value="SUI99386.1"/>
    <property type="molecule type" value="Genomic_DNA"/>
</dbReference>
<gene>
    <name evidence="1" type="ORF">NCTC4822_00596</name>
</gene>
<protein>
    <submittedName>
        <fullName evidence="1">Uncharacterized protein</fullName>
    </submittedName>
</protein>
<dbReference type="RefSeq" id="WP_115360070.1">
    <property type="nucleotide sequence ID" value="NZ_CP038012.1"/>
</dbReference>
<dbReference type="AlphaFoldDB" id="A0A380BFF1"/>
<evidence type="ECO:0000313" key="2">
    <source>
        <dbReference type="Proteomes" id="UP000254519"/>
    </source>
</evidence>
<proteinExistence type="predicted"/>
<dbReference type="Proteomes" id="UP000254519">
    <property type="component" value="Unassembled WGS sequence"/>
</dbReference>
<accession>A0A380BFF1</accession>
<organism evidence="1 2">
    <name type="scientific">Sporosarcina pasteurii</name>
    <name type="common">Bacillus pasteurii</name>
    <dbReference type="NCBI Taxonomy" id="1474"/>
    <lineage>
        <taxon>Bacteria</taxon>
        <taxon>Bacillati</taxon>
        <taxon>Bacillota</taxon>
        <taxon>Bacilli</taxon>
        <taxon>Bacillales</taxon>
        <taxon>Caryophanaceae</taxon>
        <taxon>Sporosarcina</taxon>
    </lineage>
</organism>
<name>A0A380BFF1_SPOPA</name>
<reference evidence="1 2" key="1">
    <citation type="submission" date="2018-06" db="EMBL/GenBank/DDBJ databases">
        <authorList>
            <consortium name="Pathogen Informatics"/>
            <person name="Doyle S."/>
        </authorList>
    </citation>
    <scope>NUCLEOTIDE SEQUENCE [LARGE SCALE GENOMIC DNA]</scope>
    <source>
        <strain evidence="2">ATCC 11859 / DSM 33 / NCIB 8841 / NCTC 4822</strain>
    </source>
</reference>